<protein>
    <submittedName>
        <fullName evidence="1">SFRICE_032649</fullName>
    </submittedName>
</protein>
<accession>A0A2H1WLN1</accession>
<evidence type="ECO:0000313" key="1">
    <source>
        <dbReference type="EMBL" id="SOQ53985.1"/>
    </source>
</evidence>
<proteinExistence type="predicted"/>
<name>A0A2H1WLN1_SPOFR</name>
<reference evidence="1" key="1">
    <citation type="submission" date="2016-07" db="EMBL/GenBank/DDBJ databases">
        <authorList>
            <person name="Bretaudeau A."/>
        </authorList>
    </citation>
    <scope>NUCLEOTIDE SEQUENCE</scope>
    <source>
        <strain evidence="1">Rice</strain>
        <tissue evidence="1">Whole body</tissue>
    </source>
</reference>
<sequence length="312" mass="34534">MTSPALGGASGNVRLLMTKKHHVPAPAFKPEPRVSFLWYNRLWYAIAAARGHPKHWRRYKCDANLLGFKNLRVVVESRFGKIEKGGVAIAVCHRGQCLDTRLGRATATMSCVPIARLDRIAAHAPSSGLDWTYPNDNVMLFDSAVPTLELTVTKIQDEIITWTDDKESKDVIYDSFTQDTNTDKVPTINNTKAPKTEPKGHNQIEQMSDKYNNNIRNVNKDKISPSIFSQNLKHSRHTSFHLAANKSHSGADVKRALIIVNARTSGEFACATVRAAGTASNGDYYEWSILVSYGKYTVVGISCPVSRGSSTK</sequence>
<dbReference type="EMBL" id="ODYU01009500">
    <property type="protein sequence ID" value="SOQ53985.1"/>
    <property type="molecule type" value="Genomic_DNA"/>
</dbReference>
<organism evidence="1">
    <name type="scientific">Spodoptera frugiperda</name>
    <name type="common">Fall armyworm</name>
    <dbReference type="NCBI Taxonomy" id="7108"/>
    <lineage>
        <taxon>Eukaryota</taxon>
        <taxon>Metazoa</taxon>
        <taxon>Ecdysozoa</taxon>
        <taxon>Arthropoda</taxon>
        <taxon>Hexapoda</taxon>
        <taxon>Insecta</taxon>
        <taxon>Pterygota</taxon>
        <taxon>Neoptera</taxon>
        <taxon>Endopterygota</taxon>
        <taxon>Lepidoptera</taxon>
        <taxon>Glossata</taxon>
        <taxon>Ditrysia</taxon>
        <taxon>Noctuoidea</taxon>
        <taxon>Noctuidae</taxon>
        <taxon>Amphipyrinae</taxon>
        <taxon>Spodoptera</taxon>
    </lineage>
</organism>
<dbReference type="AlphaFoldDB" id="A0A2H1WLN1"/>
<gene>
    <name evidence="1" type="ORF">SFRICE_032649</name>
</gene>